<evidence type="ECO:0000313" key="4">
    <source>
        <dbReference type="EMBL" id="KAG8558650.1"/>
    </source>
</evidence>
<comment type="caution">
    <text evidence="4">The sequence shown here is derived from an EMBL/GenBank/DDBJ whole genome shotgun (WGS) entry which is preliminary data.</text>
</comment>
<dbReference type="PANTHER" id="PTHR15829">
    <property type="entry name" value="PROTEIN KINASE PKN/PRK1, EFFECTOR"/>
    <property type="match status" value="1"/>
</dbReference>
<proteinExistence type="inferred from homology"/>
<gene>
    <name evidence="4" type="ORF">GDO81_017084</name>
</gene>
<evidence type="ECO:0000256" key="2">
    <source>
        <dbReference type="SAM" id="MobiDB-lite"/>
    </source>
</evidence>
<feature type="domain" description="FAM65 N-terminal" evidence="3">
    <location>
        <begin position="25"/>
        <end position="121"/>
    </location>
</feature>
<dbReference type="Pfam" id="PF15903">
    <property type="entry name" value="PL48"/>
    <property type="match status" value="1"/>
</dbReference>
<dbReference type="Proteomes" id="UP000824782">
    <property type="component" value="Unassembled WGS sequence"/>
</dbReference>
<evidence type="ECO:0000259" key="3">
    <source>
        <dbReference type="Pfam" id="PF15903"/>
    </source>
</evidence>
<feature type="compositionally biased region" description="Polar residues" evidence="2">
    <location>
        <begin position="9"/>
        <end position="38"/>
    </location>
</feature>
<dbReference type="InterPro" id="IPR031780">
    <property type="entry name" value="FAM65_N"/>
</dbReference>
<name>A0AAV7AGL9_ENGPU</name>
<dbReference type="AlphaFoldDB" id="A0AAV7AGL9"/>
<dbReference type="EMBL" id="WNYA01000008">
    <property type="protein sequence ID" value="KAG8558650.1"/>
    <property type="molecule type" value="Genomic_DNA"/>
</dbReference>
<protein>
    <recommendedName>
        <fullName evidence="3">FAM65 N-terminal domain-containing protein</fullName>
    </recommendedName>
</protein>
<accession>A0AAV7AGL9</accession>
<organism evidence="4 5">
    <name type="scientific">Engystomops pustulosus</name>
    <name type="common">Tungara frog</name>
    <name type="synonym">Physalaemus pustulosus</name>
    <dbReference type="NCBI Taxonomy" id="76066"/>
    <lineage>
        <taxon>Eukaryota</taxon>
        <taxon>Metazoa</taxon>
        <taxon>Chordata</taxon>
        <taxon>Craniata</taxon>
        <taxon>Vertebrata</taxon>
        <taxon>Euteleostomi</taxon>
        <taxon>Amphibia</taxon>
        <taxon>Batrachia</taxon>
        <taxon>Anura</taxon>
        <taxon>Neobatrachia</taxon>
        <taxon>Hyloidea</taxon>
        <taxon>Leptodactylidae</taxon>
        <taxon>Leiuperinae</taxon>
        <taxon>Engystomops</taxon>
    </lineage>
</organism>
<feature type="region of interest" description="Disordered" evidence="2">
    <location>
        <begin position="1"/>
        <end position="80"/>
    </location>
</feature>
<evidence type="ECO:0000256" key="1">
    <source>
        <dbReference type="ARBA" id="ARBA00005744"/>
    </source>
</evidence>
<comment type="similarity">
    <text evidence="1">Belongs to the RIPOR family.</text>
</comment>
<dbReference type="InterPro" id="IPR026136">
    <property type="entry name" value="RIPOR3"/>
</dbReference>
<evidence type="ECO:0000313" key="5">
    <source>
        <dbReference type="Proteomes" id="UP000824782"/>
    </source>
</evidence>
<dbReference type="PANTHER" id="PTHR15829:SF1">
    <property type="entry name" value="RHO FAMILY-INTERACTING CELL POLARIZATION REGULATOR 1"/>
    <property type="match status" value="1"/>
</dbReference>
<sequence length="125" mass="14153">MGSAHKAHSTMSLSMQSARVTTTSITRSQSFAGVNSNYEKTRHRPAFHTPTVSRRSGSKVRRMFSMSHKSPPPKVPQPDRVDEVYNALKRGLGAYLEVHQIELDKLTVQIKESKRNSRLVSWKTM</sequence>
<reference evidence="4" key="1">
    <citation type="thesis" date="2020" institute="ProQuest LLC" country="789 East Eisenhower Parkway, Ann Arbor, MI, USA">
        <title>Comparative Genomics and Chromosome Evolution.</title>
        <authorList>
            <person name="Mudd A.B."/>
        </authorList>
    </citation>
    <scope>NUCLEOTIDE SEQUENCE</scope>
    <source>
        <strain evidence="4">237g6f4</strain>
        <tissue evidence="4">Blood</tissue>
    </source>
</reference>
<dbReference type="GO" id="GO:0005737">
    <property type="term" value="C:cytoplasm"/>
    <property type="evidence" value="ECO:0007669"/>
    <property type="project" value="TreeGrafter"/>
</dbReference>
<keyword evidence="5" id="KW-1185">Reference proteome</keyword>